<proteinExistence type="predicted"/>
<dbReference type="AlphaFoldDB" id="A0A059CPL1"/>
<accession>A0A059CPL1</accession>
<sequence length="80" mass="9094">MRSCTLATRAHVPSGTAMLRSVGTSAFPLAGTSRLSRADFNPQTEKPTFRNHRDFSTWAELEPLRRKVKFGVTFFHLRRS</sequence>
<evidence type="ECO:0000313" key="1">
    <source>
        <dbReference type="EMBL" id="KCW80131.1"/>
    </source>
</evidence>
<reference evidence="1" key="1">
    <citation type="submission" date="2013-07" db="EMBL/GenBank/DDBJ databases">
        <title>The genome of Eucalyptus grandis.</title>
        <authorList>
            <person name="Schmutz J."/>
            <person name="Hayes R."/>
            <person name="Myburg A."/>
            <person name="Tuskan G."/>
            <person name="Grattapaglia D."/>
            <person name="Rokhsar D.S."/>
        </authorList>
    </citation>
    <scope>NUCLEOTIDE SEQUENCE</scope>
    <source>
        <tissue evidence="1">Leaf extractions</tissue>
    </source>
</reference>
<gene>
    <name evidence="1" type="ORF">EUGRSUZ_C01470</name>
</gene>
<organism evidence="1">
    <name type="scientific">Eucalyptus grandis</name>
    <name type="common">Flooded gum</name>
    <dbReference type="NCBI Taxonomy" id="71139"/>
    <lineage>
        <taxon>Eukaryota</taxon>
        <taxon>Viridiplantae</taxon>
        <taxon>Streptophyta</taxon>
        <taxon>Embryophyta</taxon>
        <taxon>Tracheophyta</taxon>
        <taxon>Spermatophyta</taxon>
        <taxon>Magnoliopsida</taxon>
        <taxon>eudicotyledons</taxon>
        <taxon>Gunneridae</taxon>
        <taxon>Pentapetalae</taxon>
        <taxon>rosids</taxon>
        <taxon>malvids</taxon>
        <taxon>Myrtales</taxon>
        <taxon>Myrtaceae</taxon>
        <taxon>Myrtoideae</taxon>
        <taxon>Eucalypteae</taxon>
        <taxon>Eucalyptus</taxon>
    </lineage>
</organism>
<name>A0A059CPL1_EUCGR</name>
<dbReference type="InParanoid" id="A0A059CPL1"/>
<dbReference type="Gramene" id="KCW80131">
    <property type="protein sequence ID" value="KCW80131"/>
    <property type="gene ID" value="EUGRSUZ_C01470"/>
</dbReference>
<protein>
    <submittedName>
        <fullName evidence="1">Uncharacterized protein</fullName>
    </submittedName>
</protein>
<dbReference type="EMBL" id="KK198755">
    <property type="protein sequence ID" value="KCW80131.1"/>
    <property type="molecule type" value="Genomic_DNA"/>
</dbReference>